<evidence type="ECO:0000256" key="2">
    <source>
        <dbReference type="ARBA" id="ARBA00012438"/>
    </source>
</evidence>
<evidence type="ECO:0000256" key="3">
    <source>
        <dbReference type="ARBA" id="ARBA00022553"/>
    </source>
</evidence>
<dbReference type="AlphaFoldDB" id="A0A8J7Z1R6"/>
<dbReference type="SUPFAM" id="SSF55781">
    <property type="entry name" value="GAF domain-like"/>
    <property type="match status" value="1"/>
</dbReference>
<evidence type="ECO:0000256" key="6">
    <source>
        <dbReference type="ARBA" id="ARBA00023012"/>
    </source>
</evidence>
<dbReference type="Pfam" id="PF01590">
    <property type="entry name" value="GAF"/>
    <property type="match status" value="1"/>
</dbReference>
<dbReference type="RefSeq" id="WP_162424320.1">
    <property type="nucleotide sequence ID" value="NZ_WVIE01000019.1"/>
</dbReference>
<evidence type="ECO:0000256" key="5">
    <source>
        <dbReference type="ARBA" id="ARBA00022777"/>
    </source>
</evidence>
<dbReference type="SUPFAM" id="SSF47384">
    <property type="entry name" value="Homodimeric domain of signal transducing histidine kinase"/>
    <property type="match status" value="1"/>
</dbReference>
<dbReference type="Pfam" id="PF00512">
    <property type="entry name" value="HisKA"/>
    <property type="match status" value="1"/>
</dbReference>
<keyword evidence="4" id="KW-0808">Transferase</keyword>
<dbReference type="GO" id="GO:0000155">
    <property type="term" value="F:phosphorelay sensor kinase activity"/>
    <property type="evidence" value="ECO:0007669"/>
    <property type="project" value="InterPro"/>
</dbReference>
<dbReference type="InterPro" id="IPR003018">
    <property type="entry name" value="GAF"/>
</dbReference>
<name>A0A8J7Z1R6_9CYAN</name>
<feature type="domain" description="Histidine kinase" evidence="7">
    <location>
        <begin position="171"/>
        <end position="428"/>
    </location>
</feature>
<dbReference type="InterPro" id="IPR004358">
    <property type="entry name" value="Sig_transdc_His_kin-like_C"/>
</dbReference>
<comment type="catalytic activity">
    <reaction evidence="1">
        <text>ATP + protein L-histidine = ADP + protein N-phospho-L-histidine.</text>
        <dbReference type="EC" id="2.7.13.3"/>
    </reaction>
</comment>
<dbReference type="Gene3D" id="3.30.565.10">
    <property type="entry name" value="Histidine kinase-like ATPase, C-terminal domain"/>
    <property type="match status" value="1"/>
</dbReference>
<dbReference type="CDD" id="cd00082">
    <property type="entry name" value="HisKA"/>
    <property type="match status" value="1"/>
</dbReference>
<dbReference type="CDD" id="cd00075">
    <property type="entry name" value="HATPase"/>
    <property type="match status" value="1"/>
</dbReference>
<dbReference type="PANTHER" id="PTHR43711">
    <property type="entry name" value="TWO-COMPONENT HISTIDINE KINASE"/>
    <property type="match status" value="1"/>
</dbReference>
<dbReference type="PROSITE" id="PS50109">
    <property type="entry name" value="HIS_KIN"/>
    <property type="match status" value="1"/>
</dbReference>
<accession>A0A8J7Z1R6</accession>
<keyword evidence="6" id="KW-0902">Two-component regulatory system</keyword>
<evidence type="ECO:0000256" key="1">
    <source>
        <dbReference type="ARBA" id="ARBA00000085"/>
    </source>
</evidence>
<evidence type="ECO:0000256" key="4">
    <source>
        <dbReference type="ARBA" id="ARBA00022679"/>
    </source>
</evidence>
<dbReference type="SUPFAM" id="SSF55874">
    <property type="entry name" value="ATPase domain of HSP90 chaperone/DNA topoisomerase II/histidine kinase"/>
    <property type="match status" value="1"/>
</dbReference>
<dbReference type="SMART" id="SM00388">
    <property type="entry name" value="HisKA"/>
    <property type="match status" value="1"/>
</dbReference>
<sequence>MPTSSEFIALCRAQVALLTQALGASLSIVYLTEEWVESAQTRLVPIAAYPDISIAIEQVNRLAPSSARSQVADLPSEFEFKDTTFGSPSRSNALAQQQQIILPLVHEEMVLGLLVTERDDRPWTTWERGQIQRVADTLSLACVMDQKAQWLENTHRQQRLVQTQQHDVLDNLVHQLRSPLTALRTFGKLLAKRLQPDDGNQQIANSIVRESNRLQELLQQVDGAIDISSADVLSDYESSSEPSEQPIPLLPAGVLTGSNLELESCGVVEILQPLLESATAIAQDKDVAIRTEIPDFVAPVLGNNGALREVLSNLIDNALKYTPSGGQVHVKVEQTLGWVNVWISDTGYGIPQTDLPHMFERHYRGVQAQGTIPGTGLGLAIARRLMEQMQGKIEVFSPLKNGGWISQDTDQPPSEQGTTFVVGLPVMKST</sequence>
<keyword evidence="5 8" id="KW-0418">Kinase</keyword>
<evidence type="ECO:0000313" key="9">
    <source>
        <dbReference type="Proteomes" id="UP000646053"/>
    </source>
</evidence>
<dbReference type="EMBL" id="WVIE01000019">
    <property type="protein sequence ID" value="NDJ18762.1"/>
    <property type="molecule type" value="Genomic_DNA"/>
</dbReference>
<dbReference type="InterPro" id="IPR036890">
    <property type="entry name" value="HATPase_C_sf"/>
</dbReference>
<dbReference type="PRINTS" id="PR00344">
    <property type="entry name" value="BCTRLSENSOR"/>
</dbReference>
<dbReference type="Gene3D" id="1.10.287.130">
    <property type="match status" value="1"/>
</dbReference>
<dbReference type="InterPro" id="IPR050736">
    <property type="entry name" value="Sensor_HK_Regulatory"/>
</dbReference>
<comment type="caution">
    <text evidence="8">The sequence shown here is derived from an EMBL/GenBank/DDBJ whole genome shotgun (WGS) entry which is preliminary data.</text>
</comment>
<gene>
    <name evidence="8" type="ORF">GS601_15940</name>
</gene>
<evidence type="ECO:0000313" key="8">
    <source>
        <dbReference type="EMBL" id="NDJ18762.1"/>
    </source>
</evidence>
<dbReference type="InterPro" id="IPR036097">
    <property type="entry name" value="HisK_dim/P_sf"/>
</dbReference>
<dbReference type="SMART" id="SM00387">
    <property type="entry name" value="HATPase_c"/>
    <property type="match status" value="1"/>
</dbReference>
<dbReference type="PANTHER" id="PTHR43711:SF26">
    <property type="entry name" value="SENSOR HISTIDINE KINASE RCSC"/>
    <property type="match status" value="1"/>
</dbReference>
<reference evidence="8" key="1">
    <citation type="submission" date="2019-12" db="EMBL/GenBank/DDBJ databases">
        <title>High-Quality draft genome sequences of three cyanobacteria isolated from the limestone walls of the Old Cathedral of Coimbra.</title>
        <authorList>
            <person name="Tiago I."/>
            <person name="Soares F."/>
            <person name="Portugal A."/>
        </authorList>
    </citation>
    <scope>NUCLEOTIDE SEQUENCE</scope>
    <source>
        <strain evidence="8">A</strain>
    </source>
</reference>
<protein>
    <recommendedName>
        <fullName evidence="2">histidine kinase</fullName>
        <ecNumber evidence="2">2.7.13.3</ecNumber>
    </recommendedName>
</protein>
<dbReference type="EC" id="2.7.13.3" evidence="2"/>
<dbReference type="InterPro" id="IPR003661">
    <property type="entry name" value="HisK_dim/P_dom"/>
</dbReference>
<dbReference type="Proteomes" id="UP000646053">
    <property type="component" value="Unassembled WGS sequence"/>
</dbReference>
<dbReference type="InterPro" id="IPR003594">
    <property type="entry name" value="HATPase_dom"/>
</dbReference>
<evidence type="ECO:0000259" key="7">
    <source>
        <dbReference type="PROSITE" id="PS50109"/>
    </source>
</evidence>
<organism evidence="8 9">
    <name type="scientific">Myxacorys almedinensis A</name>
    <dbReference type="NCBI Taxonomy" id="2690445"/>
    <lineage>
        <taxon>Bacteria</taxon>
        <taxon>Bacillati</taxon>
        <taxon>Cyanobacteriota</taxon>
        <taxon>Cyanophyceae</taxon>
        <taxon>Leptolyngbyales</taxon>
        <taxon>Leptolyngbyaceae</taxon>
        <taxon>Myxacorys</taxon>
        <taxon>Myxacorys almedinensis</taxon>
    </lineage>
</organism>
<dbReference type="InterPro" id="IPR005467">
    <property type="entry name" value="His_kinase_dom"/>
</dbReference>
<proteinExistence type="predicted"/>
<dbReference type="Pfam" id="PF02518">
    <property type="entry name" value="HATPase_c"/>
    <property type="match status" value="1"/>
</dbReference>
<keyword evidence="9" id="KW-1185">Reference proteome</keyword>
<keyword evidence="3" id="KW-0597">Phosphoprotein</keyword>